<dbReference type="GO" id="GO:0000702">
    <property type="term" value="F:oxidized base lesion DNA N-glycosylase activity"/>
    <property type="evidence" value="ECO:0007669"/>
    <property type="project" value="UniProtKB-ARBA"/>
</dbReference>
<accession>F4RI43</accession>
<dbReference type="InterPro" id="IPR023170">
    <property type="entry name" value="HhH_base_excis_C"/>
</dbReference>
<feature type="compositionally biased region" description="Polar residues" evidence="1">
    <location>
        <begin position="138"/>
        <end position="151"/>
    </location>
</feature>
<organism evidence="4">
    <name type="scientific">Melampsora larici-populina (strain 98AG31 / pathotype 3-4-7)</name>
    <name type="common">Poplar leaf rust fungus</name>
    <dbReference type="NCBI Taxonomy" id="747676"/>
    <lineage>
        <taxon>Eukaryota</taxon>
        <taxon>Fungi</taxon>
        <taxon>Dikarya</taxon>
        <taxon>Basidiomycota</taxon>
        <taxon>Pucciniomycotina</taxon>
        <taxon>Pucciniomycetes</taxon>
        <taxon>Pucciniales</taxon>
        <taxon>Melampsoraceae</taxon>
        <taxon>Melampsora</taxon>
    </lineage>
</organism>
<dbReference type="GO" id="GO:0006285">
    <property type="term" value="P:base-excision repair, AP site formation"/>
    <property type="evidence" value="ECO:0007669"/>
    <property type="project" value="UniProtKB-ARBA"/>
</dbReference>
<feature type="compositionally biased region" description="Low complexity" evidence="1">
    <location>
        <begin position="10"/>
        <end position="34"/>
    </location>
</feature>
<evidence type="ECO:0000313" key="3">
    <source>
        <dbReference type="EMBL" id="EGG07935.1"/>
    </source>
</evidence>
<dbReference type="Gene3D" id="1.10.1670.10">
    <property type="entry name" value="Helix-hairpin-Helix base-excision DNA repair enzymes (C-terminal)"/>
    <property type="match status" value="1"/>
</dbReference>
<dbReference type="Proteomes" id="UP000001072">
    <property type="component" value="Unassembled WGS sequence"/>
</dbReference>
<dbReference type="KEGG" id="mlr:MELLADRAFT_77474"/>
<sequence length="371" mass="40524">MPSTLASFQSAPMSRSSTSSSLTSLESDPPSTTLKKPSISASSSTDQKPKITPPTSRSSKTKTRPPLPYPTPDIKPSISNTPLLSTQHAKPSKKTSKQIVLTSSPFPNFPHPTLFESQEVCKILSNLHGGTPKRPEKSSNQISPNPKINNLGTAESCGEVSNILEALIRTILSQNTSTSNSNRAYSKIIERYGNANFEDIRKSGIKELTETIRVGGLAERKSKVIITILNQIISKGDGILSLDKLRLMSDEQVMQELVEFDGVGIKTGACVSMFCLGRDTFPVDTHVHRLSKSLGWVPPKATRDQTFFHLNLQLPNDLKYALHILLIRHGQSCRQCSPTSKAPINPTNKSKKKIAGTELECPLTSFMTSKS</sequence>
<feature type="compositionally biased region" description="Polar residues" evidence="1">
    <location>
        <begin position="77"/>
        <end position="89"/>
    </location>
</feature>
<evidence type="ECO:0000256" key="1">
    <source>
        <dbReference type="SAM" id="MobiDB-lite"/>
    </source>
</evidence>
<dbReference type="PANTHER" id="PTHR47203">
    <property type="match status" value="1"/>
</dbReference>
<proteinExistence type="predicted"/>
<evidence type="ECO:0000313" key="4">
    <source>
        <dbReference type="Proteomes" id="UP000001072"/>
    </source>
</evidence>
<feature type="region of interest" description="Disordered" evidence="1">
    <location>
        <begin position="1"/>
        <end position="98"/>
    </location>
</feature>
<dbReference type="InterPro" id="IPR011257">
    <property type="entry name" value="DNA_glycosylase"/>
</dbReference>
<feature type="domain" description="HhH-GPD" evidence="2">
    <location>
        <begin position="172"/>
        <end position="332"/>
    </location>
</feature>
<keyword evidence="4" id="KW-1185">Reference proteome</keyword>
<dbReference type="Pfam" id="PF00730">
    <property type="entry name" value="HhH-GPD"/>
    <property type="match status" value="1"/>
</dbReference>
<dbReference type="GeneID" id="18932948"/>
<dbReference type="OrthoDB" id="5607at2759"/>
<name>F4RI43_MELLP</name>
<dbReference type="CDD" id="cd00056">
    <property type="entry name" value="ENDO3c"/>
    <property type="match status" value="1"/>
</dbReference>
<dbReference type="HOGENOM" id="CLU_012862_9_1_1"/>
<dbReference type="VEuPathDB" id="FungiDB:MELLADRAFT_77474"/>
<dbReference type="InParanoid" id="F4RI43"/>
<evidence type="ECO:0000259" key="2">
    <source>
        <dbReference type="SMART" id="SM00478"/>
    </source>
</evidence>
<protein>
    <recommendedName>
        <fullName evidence="2">HhH-GPD domain-containing protein</fullName>
    </recommendedName>
</protein>
<dbReference type="RefSeq" id="XP_007408700.1">
    <property type="nucleotide sequence ID" value="XM_007408638.1"/>
</dbReference>
<dbReference type="InterPro" id="IPR003265">
    <property type="entry name" value="HhH-GPD_domain"/>
</dbReference>
<dbReference type="PANTHER" id="PTHR47203:SF1">
    <property type="entry name" value="HYPOTHETICAL BASE EXCISION DNA REPAIR PROTEIN (EUROFUNG)"/>
    <property type="match status" value="1"/>
</dbReference>
<dbReference type="SUPFAM" id="SSF48150">
    <property type="entry name" value="DNA-glycosylase"/>
    <property type="match status" value="1"/>
</dbReference>
<feature type="region of interest" description="Disordered" evidence="1">
    <location>
        <begin position="126"/>
        <end position="151"/>
    </location>
</feature>
<dbReference type="SMART" id="SM00478">
    <property type="entry name" value="ENDO3c"/>
    <property type="match status" value="1"/>
</dbReference>
<dbReference type="Gene3D" id="1.10.340.30">
    <property type="entry name" value="Hypothetical protein, domain 2"/>
    <property type="match status" value="1"/>
</dbReference>
<dbReference type="AlphaFoldDB" id="F4RI43"/>
<dbReference type="eggNOG" id="ENOG502QRUG">
    <property type="taxonomic scope" value="Eukaryota"/>
</dbReference>
<dbReference type="EMBL" id="GL883102">
    <property type="protein sequence ID" value="EGG07935.1"/>
    <property type="molecule type" value="Genomic_DNA"/>
</dbReference>
<reference evidence="4" key="1">
    <citation type="journal article" date="2011" name="Proc. Natl. Acad. Sci. U.S.A.">
        <title>Obligate biotrophy features unraveled by the genomic analysis of rust fungi.</title>
        <authorList>
            <person name="Duplessis S."/>
            <person name="Cuomo C.A."/>
            <person name="Lin Y.-C."/>
            <person name="Aerts A."/>
            <person name="Tisserant E."/>
            <person name="Veneault-Fourrey C."/>
            <person name="Joly D.L."/>
            <person name="Hacquard S."/>
            <person name="Amselem J."/>
            <person name="Cantarel B.L."/>
            <person name="Chiu R."/>
            <person name="Coutinho P.M."/>
            <person name="Feau N."/>
            <person name="Field M."/>
            <person name="Frey P."/>
            <person name="Gelhaye E."/>
            <person name="Goldberg J."/>
            <person name="Grabherr M.G."/>
            <person name="Kodira C.D."/>
            <person name="Kohler A."/>
            <person name="Kuees U."/>
            <person name="Lindquist E.A."/>
            <person name="Lucas S.M."/>
            <person name="Mago R."/>
            <person name="Mauceli E."/>
            <person name="Morin E."/>
            <person name="Murat C."/>
            <person name="Pangilinan J.L."/>
            <person name="Park R."/>
            <person name="Pearson M."/>
            <person name="Quesneville H."/>
            <person name="Rouhier N."/>
            <person name="Sakthikumar S."/>
            <person name="Salamov A.A."/>
            <person name="Schmutz J."/>
            <person name="Selles B."/>
            <person name="Shapiro H."/>
            <person name="Tanguay P."/>
            <person name="Tuskan G.A."/>
            <person name="Henrissat B."/>
            <person name="Van de Peer Y."/>
            <person name="Rouze P."/>
            <person name="Ellis J.G."/>
            <person name="Dodds P.N."/>
            <person name="Schein J.E."/>
            <person name="Zhong S."/>
            <person name="Hamelin R.C."/>
            <person name="Grigoriev I.V."/>
            <person name="Szabo L.J."/>
            <person name="Martin F."/>
        </authorList>
    </citation>
    <scope>NUCLEOTIDE SEQUENCE [LARGE SCALE GENOMIC DNA]</scope>
    <source>
        <strain evidence="4">98AG31 / pathotype 3-4-7</strain>
    </source>
</reference>
<gene>
    <name evidence="3" type="ORF">MELLADRAFT_77474</name>
</gene>